<reference evidence="2 3" key="1">
    <citation type="submission" date="2018-06" db="EMBL/GenBank/DDBJ databases">
        <title>Genomic Encyclopedia of Type Strains, Phase III (KMG-III): the genomes of soil and plant-associated and newly described type strains.</title>
        <authorList>
            <person name="Whitman W."/>
        </authorList>
    </citation>
    <scope>NUCLEOTIDE SEQUENCE [LARGE SCALE GENOMIC DNA]</scope>
    <source>
        <strain evidence="2 3">CGMCC 1.12504</strain>
    </source>
</reference>
<dbReference type="InterPro" id="IPR021655">
    <property type="entry name" value="Put_metal-bd"/>
</dbReference>
<dbReference type="EMBL" id="QLSV01000014">
    <property type="protein sequence ID" value="RAR46785.1"/>
    <property type="molecule type" value="Genomic_DNA"/>
</dbReference>
<sequence>MKKILLLLFLMTISLGQSQGLSQGFETGGIGGIFASSGLPTVTREAGTGTNTTQVLKFVGNTGSALWQGVNIPLTTNVNLTPATTRTMTIDVYASGPLFFLVKVNGGISGAQEAAAVVEYTGTNTWQTCSFTFNSVRDGKAPEANGTYTNFVLHPYWPSATATTFPAGNATARTLYVDNIVGPLALPSATVGAFTIPTKSQGDATFTITPPTSNNTSPFTYTSNNNSVGTIVNGNQIQVGSLGSATITAAQVSDGTFASTSTTASFNVVPPAAPIPPARNSFDVVSLYSDSYTPTAGATWQAGTNVIIDGNNTRLFNGFTLARLAFAARSISAMTTLHIDVYTVNQNQLWFEINGNRKVVSSIPLNGWVSFDIPLSDYVGLNLGNVSFFDLNNPTGAAAPVKVVYLDNIYFYRPATDAPPTIGALTVPTPQTVGNAPFVLTNPTSNSSGAFTYSASPAGVVTISGNTVTIIGGGTTTITATQAAVPGVFGAGSVSAPLVVNFQAPTVAAPTPTVPSANVISHYSNAYTPNVATNLNPNWGQQGFGSANVSSFTVAGNSTLFYPNFNYQGNALSTQNLTSYTSMHLDIWTPNVSFLRISLIRAAGGGERPVTIPVTPNTWNSVDILLTDWSSQGGFSLANIAEIKYENVASLTAPSWTAGGVLYLDNIYFSNVPLTINPTISGFTIPTKAPGDATFTITPPTSNSPGAWSYTSSDDTIGTIVNGNEIQVGVAGSCTITATQAAAPGYNSGSIAATFNVLLTPTITGFTVPAKVTSDAPFELTAPTSDSPGTFTYSILPAGIATISGSTVTILGPGTATITATQAAAGLFSSATTTAQLVVSLGTAAPTPPTRNAWDVVSLYSDSYASTAGATWQAGTNVDIAGNNTRLFNGFTLARLAFAPTSIAAMTTLHIDVYTVNQNQLWFEVQGNRRVESSIPLNGWVSFDIPLTVFTGLNLANISFFDLNNPTGAQAPVKVVYLDNIYFYRPATDQPPTIGALTLPTPQVLGNAPFTLTNPTSDSSGAWTYSANPTGVVTISGNTVTIVGGGTTTITATQAAVPGVFGPATTSATLVVNFPDPTPSPALPEREPGRVISLFTGTPSVYANAPNYNLGQAFWSEGGGRILTTVPNGDNTALRIDGLGFMGLIDIGNPPPVNRERRINLVETGMSHLNIDIYLDTPRPNLFVVLLAPGDRLHNTGPLAAGWNRLRIPLTAYPGALNDIYGLKIEQNYAAPFRLFIDNIYFSNDLFTFYADADGDGFGDLASTILAETAPEGYVTNSTDCDDTNELVWQIGDFYIDIDGDGYSFDGVVYPICYGATTPEFYNTTSLGIDCNDFDATVYRNTDFYADVDGDGYSATPSTIVTTVCYGAVLPEFPGLSPAINAQVDCNDTNPAINPGAAEICYDGLDNDCDGIIDNGCTPIVSVVLPNQCGVTLEFVNSYVYAALVPGAQGYRFRVTNTATNDVQTIDQLLRGFRFTQLTNYAFNTTYSVEVSVRINNVWQPFYGTPCTVSTPDTTTQVQASQCNTTLSNLNNSIIANIVPFATGYRFRITNTLNPIDVQTIDRPIRDFRMSSLSNIQFNTTYNVEVAVRNTDGTY</sequence>
<evidence type="ECO:0000313" key="3">
    <source>
        <dbReference type="Proteomes" id="UP000249518"/>
    </source>
</evidence>
<dbReference type="RefSeq" id="WP_181456952.1">
    <property type="nucleotide sequence ID" value="NZ_QLSV01000014.1"/>
</dbReference>
<protein>
    <submittedName>
        <fullName evidence="2">Putative metal-binding protein</fullName>
    </submittedName>
</protein>
<keyword evidence="3" id="KW-1185">Reference proteome</keyword>
<feature type="signal peptide" evidence="1">
    <location>
        <begin position="1"/>
        <end position="18"/>
    </location>
</feature>
<dbReference type="Gene3D" id="2.60.40.1080">
    <property type="match status" value="1"/>
</dbReference>
<dbReference type="Pfam" id="PF11617">
    <property type="entry name" value="Cu-binding_MopE"/>
    <property type="match status" value="2"/>
</dbReference>
<accession>A0A328WNB8</accession>
<gene>
    <name evidence="2" type="ORF">B0I10_1141</name>
</gene>
<evidence type="ECO:0000256" key="1">
    <source>
        <dbReference type="SAM" id="SignalP"/>
    </source>
</evidence>
<keyword evidence="1" id="KW-0732">Signal</keyword>
<comment type="caution">
    <text evidence="2">The sequence shown here is derived from an EMBL/GenBank/DDBJ whole genome shotgun (WGS) entry which is preliminary data.</text>
</comment>
<name>A0A328WNB8_9FLAO</name>
<proteinExistence type="predicted"/>
<evidence type="ECO:0000313" key="2">
    <source>
        <dbReference type="EMBL" id="RAR46785.1"/>
    </source>
</evidence>
<feature type="non-terminal residue" evidence="2">
    <location>
        <position position="1595"/>
    </location>
</feature>
<feature type="chain" id="PRO_5016468391" evidence="1">
    <location>
        <begin position="19"/>
        <end position="1595"/>
    </location>
</feature>
<dbReference type="Proteomes" id="UP000249518">
    <property type="component" value="Unassembled WGS sequence"/>
</dbReference>
<organism evidence="2 3">
    <name type="scientific">Flavobacterium lacus</name>
    <dbReference type="NCBI Taxonomy" id="1353778"/>
    <lineage>
        <taxon>Bacteria</taxon>
        <taxon>Pseudomonadati</taxon>
        <taxon>Bacteroidota</taxon>
        <taxon>Flavobacteriia</taxon>
        <taxon>Flavobacteriales</taxon>
        <taxon>Flavobacteriaceae</taxon>
        <taxon>Flavobacterium</taxon>
    </lineage>
</organism>